<sequence length="546" mass="61326">MDFINPVEVLSLGTGNNAAIDTSALKKAKRRVQAEIELSDDGHLDYRGRKITLSDCEPFFKEIEQNNLFTFYCFLAETQDLNDFLATGSPRIFSSFRQESIYKDTDFVSFISPYFAAQYDKALLRAFADKNAEEVAAVASLTPLVSLSYLDACYKSVFFQLKNHTTQLEEATMKLKADVYAPASAPIAALLANSQAEFSPVLVNKLPGYFQNSLNTLAQALRNLGVHLFNKGDETTTSLQYLELAVAVRADEVVHEDIDKVYKQITAIRDKRVEQEKYRPLIERFNNVRKSLNDINTKLNTNAGSTTELLARLDSLFSIEELNALPESLIDVRDQIAITLRNLSISAWNNDNDILWSAKLINQALTIHVSSDMRATLQKEKGEIAALEVKYKDILSCWFCEDSMLDKDATYKKEVYKVTHRSYSGRTRKVSYAIKELSFPRCKHCKRTHFKGTMRYWLSFIGSGLLALVIGVGLAQLIWGGSSDVEGAVWGAFALAVVAGHLIGRLMEKKLLASLGVKSKYTKTLSTHSMMESLRKDEWSWSKPAA</sequence>
<feature type="transmembrane region" description="Helical" evidence="1">
    <location>
        <begin position="456"/>
        <end position="479"/>
    </location>
</feature>
<dbReference type="Proteomes" id="UP000664144">
    <property type="component" value="Unassembled WGS sequence"/>
</dbReference>
<keyword evidence="3" id="KW-1185">Reference proteome</keyword>
<evidence type="ECO:0000313" key="3">
    <source>
        <dbReference type="Proteomes" id="UP000664144"/>
    </source>
</evidence>
<name>A0A939EZS4_9BACT</name>
<dbReference type="RefSeq" id="WP_206986780.1">
    <property type="nucleotide sequence ID" value="NZ_JAFLQZ010000025.1"/>
</dbReference>
<evidence type="ECO:0000313" key="2">
    <source>
        <dbReference type="EMBL" id="MBO0360869.1"/>
    </source>
</evidence>
<keyword evidence="1" id="KW-0812">Transmembrane</keyword>
<accession>A0A939EZS4</accession>
<dbReference type="AlphaFoldDB" id="A0A939EZS4"/>
<comment type="caution">
    <text evidence="2">The sequence shown here is derived from an EMBL/GenBank/DDBJ whole genome shotgun (WGS) entry which is preliminary data.</text>
</comment>
<feature type="transmembrane region" description="Helical" evidence="1">
    <location>
        <begin position="485"/>
        <end position="504"/>
    </location>
</feature>
<organism evidence="2 3">
    <name type="scientific">Hymenobacter telluris</name>
    <dbReference type="NCBI Taxonomy" id="2816474"/>
    <lineage>
        <taxon>Bacteria</taxon>
        <taxon>Pseudomonadati</taxon>
        <taxon>Bacteroidota</taxon>
        <taxon>Cytophagia</taxon>
        <taxon>Cytophagales</taxon>
        <taxon>Hymenobacteraceae</taxon>
        <taxon>Hymenobacter</taxon>
    </lineage>
</organism>
<protein>
    <submittedName>
        <fullName evidence="2">Uncharacterized protein</fullName>
    </submittedName>
</protein>
<gene>
    <name evidence="2" type="ORF">J0X19_23115</name>
</gene>
<keyword evidence="1" id="KW-0472">Membrane</keyword>
<keyword evidence="1" id="KW-1133">Transmembrane helix</keyword>
<reference evidence="2" key="1">
    <citation type="submission" date="2021-03" db="EMBL/GenBank/DDBJ databases">
        <authorList>
            <person name="Kim M.K."/>
        </authorList>
    </citation>
    <scope>NUCLEOTIDE SEQUENCE</scope>
    <source>
        <strain evidence="2">BT186</strain>
    </source>
</reference>
<proteinExistence type="predicted"/>
<dbReference type="EMBL" id="JAFLQZ010000025">
    <property type="protein sequence ID" value="MBO0360869.1"/>
    <property type="molecule type" value="Genomic_DNA"/>
</dbReference>
<evidence type="ECO:0000256" key="1">
    <source>
        <dbReference type="SAM" id="Phobius"/>
    </source>
</evidence>